<keyword evidence="1" id="KW-0812">Transmembrane</keyword>
<reference evidence="3 4" key="1">
    <citation type="submission" date="2021-05" db="EMBL/GenBank/DDBJ databases">
        <title>Genetic and Functional Diversity in Clade A Lucinid endosymbionts from the Bahamas.</title>
        <authorList>
            <person name="Giani N.M."/>
            <person name="Engel A.S."/>
            <person name="Campbell B.J."/>
        </authorList>
    </citation>
    <scope>NUCLEOTIDE SEQUENCE [LARGE SCALE GENOMIC DNA]</scope>
    <source>
        <strain evidence="3">LUC16012Gg_MoonRockCtena</strain>
    </source>
</reference>
<name>A0A944M952_9GAMM</name>
<keyword evidence="1" id="KW-0472">Membrane</keyword>
<dbReference type="Pfam" id="PF01757">
    <property type="entry name" value="Acyl_transf_3"/>
    <property type="match status" value="1"/>
</dbReference>
<gene>
    <name evidence="3" type="ORF">KME65_14955</name>
</gene>
<dbReference type="AlphaFoldDB" id="A0A944M952"/>
<accession>A0A944M952</accession>
<dbReference type="Proteomes" id="UP000770889">
    <property type="component" value="Unassembled WGS sequence"/>
</dbReference>
<sequence>MPMLLDDQRNRQILDGFRAIGILLVILFHSLLISTKLVQKSGGTNNDFTGIDALIDAFPRALNIAWHAVGSEMIFLVSGFLLSYLLFREYYRKGGIDLYDFFVRRLSRIIPLYLIALMLYGLDMHYSLEDLALNLLFISKAFDMKTIIPVGWSLEVMMQVYVLLPFLVILVMRNRRPVLLMSVLMLLSLLPRWIALSLSQGEYLIPVYELIYQGGGSSRLQQDLYFLTIYRATPFLMGLLIAYLAVFRADWLCNFFSKPLLSSGLLVLGVILVALSSGVSIQDKDAWAYTSISQEFWLWFWTFHRFVFASGISLLMLAILHNTQGLARSIGGLFQWNLWGMFSHNIYSIYLFHFICLIPAALLVLVPQSLDRMEIFVSQPKELIRMIDHISVIEVLLIFFLTAFFSVKLAVWITRYVEKPSQEWIRRRFAQQQA</sequence>
<feature type="transmembrane region" description="Helical" evidence="1">
    <location>
        <begin position="147"/>
        <end position="171"/>
    </location>
</feature>
<evidence type="ECO:0000313" key="3">
    <source>
        <dbReference type="EMBL" id="MBT2990251.1"/>
    </source>
</evidence>
<keyword evidence="3" id="KW-0808">Transferase</keyword>
<feature type="transmembrane region" description="Helical" evidence="1">
    <location>
        <begin position="178"/>
        <end position="196"/>
    </location>
</feature>
<dbReference type="PANTHER" id="PTHR11161">
    <property type="entry name" value="O-ACYLTRANSFERASE"/>
    <property type="match status" value="1"/>
</dbReference>
<feature type="transmembrane region" description="Helical" evidence="1">
    <location>
        <begin position="349"/>
        <end position="370"/>
    </location>
</feature>
<keyword evidence="1" id="KW-1133">Transmembrane helix</keyword>
<feature type="transmembrane region" description="Helical" evidence="1">
    <location>
        <begin position="298"/>
        <end position="320"/>
    </location>
</feature>
<evidence type="ECO:0000313" key="4">
    <source>
        <dbReference type="Proteomes" id="UP000770889"/>
    </source>
</evidence>
<feature type="transmembrane region" description="Helical" evidence="1">
    <location>
        <begin position="224"/>
        <end position="247"/>
    </location>
</feature>
<comment type="caution">
    <text evidence="3">The sequence shown here is derived from an EMBL/GenBank/DDBJ whole genome shotgun (WGS) entry which is preliminary data.</text>
</comment>
<dbReference type="InterPro" id="IPR002656">
    <property type="entry name" value="Acyl_transf_3_dom"/>
</dbReference>
<feature type="domain" description="Acyltransferase 3" evidence="2">
    <location>
        <begin position="14"/>
        <end position="409"/>
    </location>
</feature>
<feature type="transmembrane region" description="Helical" evidence="1">
    <location>
        <begin position="390"/>
        <end position="417"/>
    </location>
</feature>
<dbReference type="InterPro" id="IPR052728">
    <property type="entry name" value="O2_lipid_transport_reg"/>
</dbReference>
<dbReference type="GO" id="GO:0016747">
    <property type="term" value="F:acyltransferase activity, transferring groups other than amino-acyl groups"/>
    <property type="evidence" value="ECO:0007669"/>
    <property type="project" value="InterPro"/>
</dbReference>
<evidence type="ECO:0000259" key="2">
    <source>
        <dbReference type="Pfam" id="PF01757"/>
    </source>
</evidence>
<proteinExistence type="predicted"/>
<dbReference type="PANTHER" id="PTHR11161:SF0">
    <property type="entry name" value="O-ACYLTRANSFERASE LIKE PROTEIN"/>
    <property type="match status" value="1"/>
</dbReference>
<feature type="transmembrane region" description="Helical" evidence="1">
    <location>
        <begin position="259"/>
        <end position="278"/>
    </location>
</feature>
<feature type="transmembrane region" description="Helical" evidence="1">
    <location>
        <begin position="20"/>
        <end position="38"/>
    </location>
</feature>
<keyword evidence="3" id="KW-0012">Acyltransferase</keyword>
<feature type="transmembrane region" description="Helical" evidence="1">
    <location>
        <begin position="64"/>
        <end position="87"/>
    </location>
</feature>
<organism evidence="3 4">
    <name type="scientific">Candidatus Thiodiazotropha taylori</name>
    <dbReference type="NCBI Taxonomy" id="2792791"/>
    <lineage>
        <taxon>Bacteria</taxon>
        <taxon>Pseudomonadati</taxon>
        <taxon>Pseudomonadota</taxon>
        <taxon>Gammaproteobacteria</taxon>
        <taxon>Chromatiales</taxon>
        <taxon>Sedimenticolaceae</taxon>
        <taxon>Candidatus Thiodiazotropha</taxon>
    </lineage>
</organism>
<feature type="transmembrane region" description="Helical" evidence="1">
    <location>
        <begin position="108"/>
        <end position="127"/>
    </location>
</feature>
<dbReference type="EMBL" id="JAHHGM010000015">
    <property type="protein sequence ID" value="MBT2990251.1"/>
    <property type="molecule type" value="Genomic_DNA"/>
</dbReference>
<evidence type="ECO:0000256" key="1">
    <source>
        <dbReference type="SAM" id="Phobius"/>
    </source>
</evidence>
<protein>
    <submittedName>
        <fullName evidence="3">Acyltransferase</fullName>
    </submittedName>
</protein>